<organism evidence="7 8">
    <name type="scientific">Algicella marina</name>
    <dbReference type="NCBI Taxonomy" id="2683284"/>
    <lineage>
        <taxon>Bacteria</taxon>
        <taxon>Pseudomonadati</taxon>
        <taxon>Pseudomonadota</taxon>
        <taxon>Alphaproteobacteria</taxon>
        <taxon>Rhodobacterales</taxon>
        <taxon>Paracoccaceae</taxon>
        <taxon>Algicella</taxon>
    </lineage>
</organism>
<feature type="transmembrane region" description="Helical" evidence="5">
    <location>
        <begin position="204"/>
        <end position="224"/>
    </location>
</feature>
<keyword evidence="4 5" id="KW-0472">Membrane</keyword>
<evidence type="ECO:0000256" key="3">
    <source>
        <dbReference type="ARBA" id="ARBA00022989"/>
    </source>
</evidence>
<feature type="transmembrane region" description="Helical" evidence="5">
    <location>
        <begin position="138"/>
        <end position="157"/>
    </location>
</feature>
<keyword evidence="3 5" id="KW-1133">Transmembrane helix</keyword>
<sequence length="225" mass="25027">MSDLVMDGGERRLTALEELELELAEQAENRIGLGPRIWSSFRDMRAATRRLIEEQPSEQRLLFFVLLSDIIFFLASAMQTVVAPPEAMKEEIPLGIGLVLIGALLLRTTCMYVFSFFLNIASKAFGGQGTWRDTRIGVFWGALVAAPVGFLMALLTVGMEWLKPSFPVFGNQWVTMLPYWIGVIPFMWIVSQGLAEAQRFKSNVISFIVLTILGIAGLTAAFLMA</sequence>
<evidence type="ECO:0000313" key="7">
    <source>
        <dbReference type="EMBL" id="QHQ34811.1"/>
    </source>
</evidence>
<evidence type="ECO:0000256" key="1">
    <source>
        <dbReference type="ARBA" id="ARBA00004141"/>
    </source>
</evidence>
<protein>
    <recommendedName>
        <fullName evidence="6">Yip1 domain-containing protein</fullName>
    </recommendedName>
</protein>
<feature type="transmembrane region" description="Helical" evidence="5">
    <location>
        <begin position="177"/>
        <end position="195"/>
    </location>
</feature>
<evidence type="ECO:0000259" key="6">
    <source>
        <dbReference type="Pfam" id="PF04893"/>
    </source>
</evidence>
<dbReference type="AlphaFoldDB" id="A0A6P1SZB8"/>
<reference evidence="7 8" key="1">
    <citation type="submission" date="2019-12" db="EMBL/GenBank/DDBJ databases">
        <title>Complete genome sequence of Algicella marina strain 9Alg 56(T) isolated from the red alga Tichocarpus crinitus.</title>
        <authorList>
            <person name="Kim S.-G."/>
            <person name="Nedashkovskaya O.I."/>
        </authorList>
    </citation>
    <scope>NUCLEOTIDE SEQUENCE [LARGE SCALE GENOMIC DNA]</scope>
    <source>
        <strain evidence="7 8">9Alg 56</strain>
    </source>
</reference>
<gene>
    <name evidence="7" type="ORF">GO499_06160</name>
</gene>
<keyword evidence="8" id="KW-1185">Reference proteome</keyword>
<dbReference type="Pfam" id="PF04893">
    <property type="entry name" value="Yip1"/>
    <property type="match status" value="1"/>
</dbReference>
<dbReference type="Proteomes" id="UP000464495">
    <property type="component" value="Chromosome"/>
</dbReference>
<keyword evidence="2 5" id="KW-0812">Transmembrane</keyword>
<evidence type="ECO:0000256" key="4">
    <source>
        <dbReference type="ARBA" id="ARBA00023136"/>
    </source>
</evidence>
<evidence type="ECO:0000256" key="5">
    <source>
        <dbReference type="SAM" id="Phobius"/>
    </source>
</evidence>
<dbReference type="InterPro" id="IPR006977">
    <property type="entry name" value="Yip1_dom"/>
</dbReference>
<dbReference type="EMBL" id="CP046620">
    <property type="protein sequence ID" value="QHQ34811.1"/>
    <property type="molecule type" value="Genomic_DNA"/>
</dbReference>
<name>A0A6P1SZB8_9RHOB</name>
<feature type="transmembrane region" description="Helical" evidence="5">
    <location>
        <begin position="61"/>
        <end position="82"/>
    </location>
</feature>
<proteinExistence type="predicted"/>
<dbReference type="GO" id="GO:0016020">
    <property type="term" value="C:membrane"/>
    <property type="evidence" value="ECO:0007669"/>
    <property type="project" value="UniProtKB-SubCell"/>
</dbReference>
<dbReference type="RefSeq" id="WP_161861377.1">
    <property type="nucleotide sequence ID" value="NZ_CP046620.1"/>
</dbReference>
<accession>A0A6P1SZB8</accession>
<evidence type="ECO:0000313" key="8">
    <source>
        <dbReference type="Proteomes" id="UP000464495"/>
    </source>
</evidence>
<comment type="subcellular location">
    <subcellularLocation>
        <location evidence="1">Membrane</location>
        <topology evidence="1">Multi-pass membrane protein</topology>
    </subcellularLocation>
</comment>
<feature type="domain" description="Yip1" evidence="6">
    <location>
        <begin position="39"/>
        <end position="221"/>
    </location>
</feature>
<dbReference type="KEGG" id="amaq:GO499_06160"/>
<evidence type="ECO:0000256" key="2">
    <source>
        <dbReference type="ARBA" id="ARBA00022692"/>
    </source>
</evidence>
<feature type="transmembrane region" description="Helical" evidence="5">
    <location>
        <begin position="94"/>
        <end position="118"/>
    </location>
</feature>